<name>A0AA86RUC3_9FABA</name>
<gene>
    <name evidence="1" type="ORF">AYBTSS11_LOCUS4573</name>
</gene>
<keyword evidence="2" id="KW-1185">Reference proteome</keyword>
<reference evidence="1" key="1">
    <citation type="submission" date="2023-10" db="EMBL/GenBank/DDBJ databases">
        <authorList>
            <person name="Domelevo Entfellner J.-B."/>
        </authorList>
    </citation>
    <scope>NUCLEOTIDE SEQUENCE</scope>
</reference>
<dbReference type="EMBL" id="OY731399">
    <property type="protein sequence ID" value="CAJ1929862.1"/>
    <property type="molecule type" value="Genomic_DNA"/>
</dbReference>
<dbReference type="Proteomes" id="UP001189624">
    <property type="component" value="Chromosome 2"/>
</dbReference>
<protein>
    <submittedName>
        <fullName evidence="1">Uncharacterized protein</fullName>
    </submittedName>
</protein>
<sequence length="116" mass="13478">MHMVVVVADLKVSDSQVEELEEMVSKLAQFQTNIIVLESCLLITGSLKEPHWLPPPMFSTFKWQEKGHGVICDQMYWLQREDFFLFEVDKYDCVSNPCDSSSLGFEPTIVKYKFIH</sequence>
<accession>A0AA86RUC3</accession>
<evidence type="ECO:0000313" key="2">
    <source>
        <dbReference type="Proteomes" id="UP001189624"/>
    </source>
</evidence>
<evidence type="ECO:0000313" key="1">
    <source>
        <dbReference type="EMBL" id="CAJ1929862.1"/>
    </source>
</evidence>
<organism evidence="1 2">
    <name type="scientific">Sphenostylis stenocarpa</name>
    <dbReference type="NCBI Taxonomy" id="92480"/>
    <lineage>
        <taxon>Eukaryota</taxon>
        <taxon>Viridiplantae</taxon>
        <taxon>Streptophyta</taxon>
        <taxon>Embryophyta</taxon>
        <taxon>Tracheophyta</taxon>
        <taxon>Spermatophyta</taxon>
        <taxon>Magnoliopsida</taxon>
        <taxon>eudicotyledons</taxon>
        <taxon>Gunneridae</taxon>
        <taxon>Pentapetalae</taxon>
        <taxon>rosids</taxon>
        <taxon>fabids</taxon>
        <taxon>Fabales</taxon>
        <taxon>Fabaceae</taxon>
        <taxon>Papilionoideae</taxon>
        <taxon>50 kb inversion clade</taxon>
        <taxon>NPAAA clade</taxon>
        <taxon>indigoferoid/millettioid clade</taxon>
        <taxon>Phaseoleae</taxon>
        <taxon>Sphenostylis</taxon>
    </lineage>
</organism>
<proteinExistence type="predicted"/>
<dbReference type="Gramene" id="rna-AYBTSS11_LOCUS4573">
    <property type="protein sequence ID" value="CAJ1929862.1"/>
    <property type="gene ID" value="gene-AYBTSS11_LOCUS4573"/>
</dbReference>
<dbReference type="AlphaFoldDB" id="A0AA86RUC3"/>